<dbReference type="PANTHER" id="PTHR21426">
    <property type="entry name" value="EXOCYST COMPLEX COMPONENT 8"/>
    <property type="match status" value="1"/>
</dbReference>
<dbReference type="InterPro" id="IPR001849">
    <property type="entry name" value="PH_domain"/>
</dbReference>
<dbReference type="GO" id="GO:0000145">
    <property type="term" value="C:exocyst"/>
    <property type="evidence" value="ECO:0007669"/>
    <property type="project" value="InterPro"/>
</dbReference>
<evidence type="ECO:0000256" key="6">
    <source>
        <dbReference type="ARBA" id="ARBA00022448"/>
    </source>
</evidence>
<dbReference type="Pfam" id="PF16528">
    <property type="entry name" value="Exo84_C"/>
    <property type="match status" value="1"/>
</dbReference>
<name>A0A9P0AB89_BEMTA</name>
<dbReference type="InterPro" id="IPR011993">
    <property type="entry name" value="PH-like_dom_sf"/>
</dbReference>
<protein>
    <recommendedName>
        <fullName evidence="5">Exocyst complex component 8</fullName>
    </recommendedName>
</protein>
<dbReference type="SUPFAM" id="SSF50729">
    <property type="entry name" value="PH domain-like"/>
    <property type="match status" value="1"/>
</dbReference>
<dbReference type="GO" id="GO:0006887">
    <property type="term" value="P:exocytosis"/>
    <property type="evidence" value="ECO:0007669"/>
    <property type="project" value="UniProtKB-KW"/>
</dbReference>
<dbReference type="Pfam" id="PF08700">
    <property type="entry name" value="VPS51_Exo84_N"/>
    <property type="match status" value="1"/>
</dbReference>
<dbReference type="GO" id="GO:0006893">
    <property type="term" value="P:Golgi to plasma membrane transport"/>
    <property type="evidence" value="ECO:0007669"/>
    <property type="project" value="TreeGrafter"/>
</dbReference>
<dbReference type="KEGG" id="btab:109030743"/>
<evidence type="ECO:0000256" key="4">
    <source>
        <dbReference type="ARBA" id="ARBA00007210"/>
    </source>
</evidence>
<dbReference type="GO" id="GO:0048471">
    <property type="term" value="C:perinuclear region of cytoplasm"/>
    <property type="evidence" value="ECO:0007669"/>
    <property type="project" value="UniProtKB-SubCell"/>
</dbReference>
<evidence type="ECO:0000313" key="11">
    <source>
        <dbReference type="EMBL" id="CAH0387682.1"/>
    </source>
</evidence>
<dbReference type="InterPro" id="IPR033961">
    <property type="entry name" value="Exo84"/>
</dbReference>
<dbReference type="InterPro" id="IPR042561">
    <property type="entry name" value="Exo84_C_1"/>
</dbReference>
<sequence length="685" mass="78450">MMDVIIQKLSAPDFSPENYVQELTQRCVGSQELEQQRLRIQALAEETNTLLKKNVYRHYMQFIETAKEISHLEGEMYQLCHQLTEQRALLAAMTTASVRGEKGLQSNGIGDECDGNKEEEKEQKRRQQLIDIGEAVEGCVSLVDIPGRQLMYDGDLLELDPIDNTPLQRVHAYLLTDTFIIASWILNRRSPTRYKYEAGYELGSLAVVNVRDLKNAFKLLVFPDTRVFQCSNSQTKKEWLEQFEEAKKLLVSKEKVKREISVEPKSPARSDTLETSMNPFEEPEEIETPDETPEWLLEVAEDLDVFIAQRHFEQAYKLIEKSTEYLEKNKLSNDLVAEDLKRKLDSRVKTLTNVLTKELEVSPDKSQQGGLRAARRAVRLLNKLGKSTQACDLMLKLCSSLLKTQLKRVKLEGAAVKYVTRLATVFFSNLAEMVQEFQFKAFPNSPQCASVLIMWLNDEVNILMSHLIKQVLVKQTSLSTLSQCVIALHTQCSQLDGLGVDVKYLVDGQLRPGLTRALTDTRDKLIDAVKLRSGEDKWHPTNLNTKQQRDKLLSEFSNLPALQFESYITGDFWIGLSANTIAFARLYLSLIEDCLLLITPDLTHTIDQLLYDVFSAQLKHVGNSLNSERFRNERQFITINGKFLVDKLLKHCNELYEKKVGVRCKKLDQLKIDYSRYQVTITSYI</sequence>
<dbReference type="PANTHER" id="PTHR21426:SF12">
    <property type="entry name" value="EXOCYST COMPLEX COMPONENT 8"/>
    <property type="match status" value="1"/>
</dbReference>
<feature type="region of interest" description="Disordered" evidence="9">
    <location>
        <begin position="102"/>
        <end position="122"/>
    </location>
</feature>
<feature type="compositionally biased region" description="Basic and acidic residues" evidence="9">
    <location>
        <begin position="262"/>
        <end position="272"/>
    </location>
</feature>
<dbReference type="Proteomes" id="UP001152759">
    <property type="component" value="Chromosome 3"/>
</dbReference>
<dbReference type="AlphaFoldDB" id="A0A9P0AB89"/>
<dbReference type="InterPro" id="IPR032403">
    <property type="entry name" value="Exo84_C"/>
</dbReference>
<keyword evidence="6" id="KW-0813">Transport</keyword>
<evidence type="ECO:0000256" key="3">
    <source>
        <dbReference type="ARBA" id="ARBA00004624"/>
    </source>
</evidence>
<feature type="compositionally biased region" description="Acidic residues" evidence="9">
    <location>
        <begin position="281"/>
        <end position="290"/>
    </location>
</feature>
<dbReference type="InterPro" id="IPR042560">
    <property type="entry name" value="Exo84_C_2"/>
</dbReference>
<evidence type="ECO:0000256" key="9">
    <source>
        <dbReference type="SAM" id="MobiDB-lite"/>
    </source>
</evidence>
<keyword evidence="7" id="KW-0268">Exocytosis</keyword>
<evidence type="ECO:0000259" key="10">
    <source>
        <dbReference type="PROSITE" id="PS50003"/>
    </source>
</evidence>
<gene>
    <name evidence="11" type="ORF">BEMITA_LOCUS6667</name>
</gene>
<reference evidence="11" key="1">
    <citation type="submission" date="2021-12" db="EMBL/GenBank/DDBJ databases">
        <authorList>
            <person name="King R."/>
        </authorList>
    </citation>
    <scope>NUCLEOTIDE SEQUENCE</scope>
</reference>
<dbReference type="EMBL" id="OU963864">
    <property type="protein sequence ID" value="CAH0387682.1"/>
    <property type="molecule type" value="Genomic_DNA"/>
</dbReference>
<comment type="similarity">
    <text evidence="4">Belongs to the EXO84 family.</text>
</comment>
<comment type="subcellular location">
    <subcellularLocation>
        <location evidence="3">Cell projection</location>
        <location evidence="3">Growth cone</location>
    </subcellularLocation>
    <subcellularLocation>
        <location evidence="2">Cytoplasm</location>
        <location evidence="2">Perinuclear region</location>
    </subcellularLocation>
</comment>
<accession>A0A9P0AB89</accession>
<evidence type="ECO:0000313" key="12">
    <source>
        <dbReference type="Proteomes" id="UP001152759"/>
    </source>
</evidence>
<dbReference type="Gene3D" id="1.20.58.1210">
    <property type="entry name" value="Exo84p, N-terminal helical domain"/>
    <property type="match status" value="1"/>
</dbReference>
<dbReference type="InterPro" id="IPR016159">
    <property type="entry name" value="Cullin_repeat-like_dom_sf"/>
</dbReference>
<dbReference type="PROSITE" id="PS50003">
    <property type="entry name" value="PH_DOMAIN"/>
    <property type="match status" value="1"/>
</dbReference>
<organism evidence="11 12">
    <name type="scientific">Bemisia tabaci</name>
    <name type="common">Sweetpotato whitefly</name>
    <name type="synonym">Aleurodes tabaci</name>
    <dbReference type="NCBI Taxonomy" id="7038"/>
    <lineage>
        <taxon>Eukaryota</taxon>
        <taxon>Metazoa</taxon>
        <taxon>Ecdysozoa</taxon>
        <taxon>Arthropoda</taxon>
        <taxon>Hexapoda</taxon>
        <taxon>Insecta</taxon>
        <taxon>Pterygota</taxon>
        <taxon>Neoptera</taxon>
        <taxon>Paraneoptera</taxon>
        <taxon>Hemiptera</taxon>
        <taxon>Sternorrhyncha</taxon>
        <taxon>Aleyrodoidea</taxon>
        <taxon>Aleyrodidae</taxon>
        <taxon>Aleyrodinae</taxon>
        <taxon>Bemisia</taxon>
    </lineage>
</organism>
<feature type="domain" description="PH" evidence="10">
    <location>
        <begin position="149"/>
        <end position="248"/>
    </location>
</feature>
<proteinExistence type="inferred from homology"/>
<evidence type="ECO:0000256" key="2">
    <source>
        <dbReference type="ARBA" id="ARBA00004556"/>
    </source>
</evidence>
<dbReference type="Gene3D" id="1.20.58.1220">
    <property type="entry name" value="Exo84p, C-terminal helical domain"/>
    <property type="match status" value="1"/>
</dbReference>
<evidence type="ECO:0000256" key="5">
    <source>
        <dbReference type="ARBA" id="ARBA00017509"/>
    </source>
</evidence>
<evidence type="ECO:0000256" key="8">
    <source>
        <dbReference type="ARBA" id="ARBA00022927"/>
    </source>
</evidence>
<dbReference type="SUPFAM" id="SSF74788">
    <property type="entry name" value="Cullin repeat-like"/>
    <property type="match status" value="1"/>
</dbReference>
<dbReference type="GO" id="GO:0030426">
    <property type="term" value="C:growth cone"/>
    <property type="evidence" value="ECO:0007669"/>
    <property type="project" value="UniProtKB-SubCell"/>
</dbReference>
<dbReference type="GO" id="GO:0015031">
    <property type="term" value="P:protein transport"/>
    <property type="evidence" value="ECO:0007669"/>
    <property type="project" value="UniProtKB-KW"/>
</dbReference>
<evidence type="ECO:0000256" key="7">
    <source>
        <dbReference type="ARBA" id="ARBA00022483"/>
    </source>
</evidence>
<keyword evidence="8" id="KW-0653">Protein transport</keyword>
<dbReference type="CDD" id="cd01226">
    <property type="entry name" value="PH_RalBD_exo84"/>
    <property type="match status" value="1"/>
</dbReference>
<keyword evidence="12" id="KW-1185">Reference proteome</keyword>
<feature type="region of interest" description="Disordered" evidence="9">
    <location>
        <begin position="262"/>
        <end position="290"/>
    </location>
</feature>
<evidence type="ECO:0000256" key="1">
    <source>
        <dbReference type="ARBA" id="ARBA00002660"/>
    </source>
</evidence>
<dbReference type="Gene3D" id="2.30.29.30">
    <property type="entry name" value="Pleckstrin-homology domain (PH domain)/Phosphotyrosine-binding domain (PTB)"/>
    <property type="match status" value="1"/>
</dbReference>
<comment type="function">
    <text evidence="1">Component of the exocyst complex involved in the docking of exocytic vesicles with fusion sites on the plasma membrane.</text>
</comment>